<accession>A0A0H3FGR4</accession>
<dbReference type="AlphaFoldDB" id="A0A0H3FGR4"/>
<dbReference type="InterPro" id="IPR009081">
    <property type="entry name" value="PP-bd_ACP"/>
</dbReference>
<dbReference type="Proteomes" id="UP001598201">
    <property type="component" value="Unassembled WGS sequence"/>
</dbReference>
<dbReference type="Gene3D" id="1.10.1200.10">
    <property type="entry name" value="ACP-like"/>
    <property type="match status" value="1"/>
</dbReference>
<dbReference type="Pfam" id="PF00550">
    <property type="entry name" value="PP-binding"/>
    <property type="match status" value="1"/>
</dbReference>
<sequence>MFTSTIIEAIGLVLESSHLSELHAETHLERDLGFESGLYIELIMYLEEKVDGLILDPATLEFEHFETVGSLSRFIQLQLANRAA</sequence>
<dbReference type="PROSITE" id="PS50075">
    <property type="entry name" value="CARRIER"/>
    <property type="match status" value="1"/>
</dbReference>
<dbReference type="HOGENOM" id="CLU_108696_8_3_6"/>
<protein>
    <submittedName>
        <fullName evidence="3">Phosphopantetheine-binding protein</fullName>
    </submittedName>
</protein>
<dbReference type="SUPFAM" id="SSF47336">
    <property type="entry name" value="ACP-like"/>
    <property type="match status" value="1"/>
</dbReference>
<name>A0A0H3FGR4_RAHSY</name>
<proteinExistence type="predicted"/>
<reference evidence="3 5" key="3">
    <citation type="submission" date="2024-09" db="EMBL/GenBank/DDBJ databases">
        <title>Genomes of Rahnella.</title>
        <authorList>
            <person name="Mnguni F.C."/>
            <person name="Shin G.Y."/>
            <person name="Coutinho T."/>
        </authorList>
    </citation>
    <scope>NUCLEOTIDE SEQUENCE [LARGE SCALE GENOMIC DNA]</scope>
    <source>
        <strain evidence="3 5">20WA0057</strain>
    </source>
</reference>
<gene>
    <name evidence="2" type="ordered locus">Rahaq_4684</name>
    <name evidence="3" type="ORF">ACFPK4_16085</name>
</gene>
<dbReference type="OrthoDB" id="5877184at2"/>
<evidence type="ECO:0000259" key="1">
    <source>
        <dbReference type="PROSITE" id="PS50075"/>
    </source>
</evidence>
<evidence type="ECO:0000313" key="4">
    <source>
        <dbReference type="Proteomes" id="UP000007257"/>
    </source>
</evidence>
<dbReference type="Proteomes" id="UP000007257">
    <property type="component" value="Plasmid pRAHAQ01"/>
</dbReference>
<evidence type="ECO:0000313" key="3">
    <source>
        <dbReference type="EMBL" id="MFD3225058.1"/>
    </source>
</evidence>
<geneLocation type="plasmid" evidence="2 4">
    <name>pRAHAQ01</name>
</geneLocation>
<feature type="domain" description="Carrier" evidence="1">
    <location>
        <begin position="1"/>
        <end position="79"/>
    </location>
</feature>
<evidence type="ECO:0000313" key="2">
    <source>
        <dbReference type="EMBL" id="ADW76264.1"/>
    </source>
</evidence>
<reference evidence="4" key="1">
    <citation type="submission" date="2011-01" db="EMBL/GenBank/DDBJ databases">
        <title>Complete sequence of plasmid1 of Rahnella sp. Y9602.</title>
        <authorList>
            <consortium name="US DOE Joint Genome Institute"/>
            <person name="Lucas S."/>
            <person name="Copeland A."/>
            <person name="Lapidus A."/>
            <person name="Cheng J.-F."/>
            <person name="Goodwin L."/>
            <person name="Pitluck S."/>
            <person name="Lu M."/>
            <person name="Detter J.C."/>
            <person name="Han C."/>
            <person name="Tapia R."/>
            <person name="Land M."/>
            <person name="Hauser L."/>
            <person name="Kyrpides N."/>
            <person name="Ivanova N."/>
            <person name="Ovchinnikova G."/>
            <person name="Pagani I."/>
            <person name="Sobecky P.A."/>
            <person name="Martinez R.J."/>
            <person name="Woyke T."/>
        </authorList>
    </citation>
    <scope>NUCLEOTIDE SEQUENCE [LARGE SCALE GENOMIC DNA]</scope>
    <source>
        <strain evidence="4">Y9602</strain>
        <plasmid evidence="4">pRAHAQ01</plasmid>
    </source>
</reference>
<dbReference type="GeneID" id="95420554"/>
<organism evidence="2 4">
    <name type="scientific">Rahnella sp. (strain Y9602)</name>
    <dbReference type="NCBI Taxonomy" id="2703885"/>
    <lineage>
        <taxon>Bacteria</taxon>
        <taxon>Pseudomonadati</taxon>
        <taxon>Pseudomonadota</taxon>
        <taxon>Gammaproteobacteria</taxon>
        <taxon>Enterobacterales</taxon>
        <taxon>Yersiniaceae</taxon>
        <taxon>Rahnella</taxon>
    </lineage>
</organism>
<keyword evidence="2" id="KW-0614">Plasmid</keyword>
<dbReference type="InterPro" id="IPR036736">
    <property type="entry name" value="ACP-like_sf"/>
</dbReference>
<dbReference type="eggNOG" id="COG0236">
    <property type="taxonomic scope" value="Bacteria"/>
</dbReference>
<keyword evidence="5" id="KW-1185">Reference proteome</keyword>
<dbReference type="RefSeq" id="WP_013577945.1">
    <property type="nucleotide sequence ID" value="NC_015062.1"/>
</dbReference>
<dbReference type="KEGG" id="rah:Rahaq_4684"/>
<reference evidence="2 4" key="2">
    <citation type="journal article" date="2012" name="J. Bacteriol.">
        <title>Complete Genome Sequence of Rahnella sp. Strain Y9602, a Gammaproteobacterium Isolate from Metal- and Radionuclide-Contaminated Soil.</title>
        <authorList>
            <person name="Martinez R.J."/>
            <person name="Bruce D."/>
            <person name="Detter C."/>
            <person name="Goodwin L.A."/>
            <person name="Han J."/>
            <person name="Han C.S."/>
            <person name="Held B."/>
            <person name="Land M.L."/>
            <person name="Mikhailova N."/>
            <person name="Nolan M."/>
            <person name="Pennacchio L."/>
            <person name="Pitluck S."/>
            <person name="Tapia R."/>
            <person name="Woyke T."/>
            <person name="Sobecky P.A."/>
        </authorList>
    </citation>
    <scope>NUCLEOTIDE SEQUENCE [LARGE SCALE GENOMIC DNA]</scope>
    <source>
        <strain evidence="2 4">Y9602</strain>
        <plasmid evidence="2 4">pRAHAQ01</plasmid>
    </source>
</reference>
<dbReference type="EMBL" id="JBHUCJ010000040">
    <property type="protein sequence ID" value="MFD3225058.1"/>
    <property type="molecule type" value="Genomic_DNA"/>
</dbReference>
<evidence type="ECO:0000313" key="5">
    <source>
        <dbReference type="Proteomes" id="UP001598201"/>
    </source>
</evidence>
<dbReference type="EMBL" id="CP002506">
    <property type="protein sequence ID" value="ADW76264.1"/>
    <property type="molecule type" value="Genomic_DNA"/>
</dbReference>